<evidence type="ECO:0000313" key="4">
    <source>
        <dbReference type="Proteomes" id="UP000292702"/>
    </source>
</evidence>
<keyword evidence="2" id="KW-0732">Signal</keyword>
<dbReference type="AlphaFoldDB" id="A0A4R0RMH5"/>
<feature type="compositionally biased region" description="Basic and acidic residues" evidence="1">
    <location>
        <begin position="76"/>
        <end position="99"/>
    </location>
</feature>
<protein>
    <submittedName>
        <fullName evidence="3">Uncharacterized protein</fullName>
    </submittedName>
</protein>
<comment type="caution">
    <text evidence="3">The sequence shown here is derived from an EMBL/GenBank/DDBJ whole genome shotgun (WGS) entry which is preliminary data.</text>
</comment>
<feature type="chain" id="PRO_5020981415" evidence="2">
    <location>
        <begin position="21"/>
        <end position="140"/>
    </location>
</feature>
<organism evidence="3 4">
    <name type="scientific">Steccherinum ochraceum</name>
    <dbReference type="NCBI Taxonomy" id="92696"/>
    <lineage>
        <taxon>Eukaryota</taxon>
        <taxon>Fungi</taxon>
        <taxon>Dikarya</taxon>
        <taxon>Basidiomycota</taxon>
        <taxon>Agaricomycotina</taxon>
        <taxon>Agaricomycetes</taxon>
        <taxon>Polyporales</taxon>
        <taxon>Steccherinaceae</taxon>
        <taxon>Steccherinum</taxon>
    </lineage>
</organism>
<dbReference type="Proteomes" id="UP000292702">
    <property type="component" value="Unassembled WGS sequence"/>
</dbReference>
<name>A0A4R0RMH5_9APHY</name>
<dbReference type="EMBL" id="RWJN01000105">
    <property type="protein sequence ID" value="TCD67225.1"/>
    <property type="molecule type" value="Genomic_DNA"/>
</dbReference>
<reference evidence="3 4" key="1">
    <citation type="submission" date="2018-11" db="EMBL/GenBank/DDBJ databases">
        <title>Genome assembly of Steccherinum ochraceum LE-BIN_3174, the white-rot fungus of the Steccherinaceae family (The Residual Polyporoid clade, Polyporales, Basidiomycota).</title>
        <authorList>
            <person name="Fedorova T.V."/>
            <person name="Glazunova O.A."/>
            <person name="Landesman E.O."/>
            <person name="Moiseenko K.V."/>
            <person name="Psurtseva N.V."/>
            <person name="Savinova O.S."/>
            <person name="Shakhova N.V."/>
            <person name="Tyazhelova T.V."/>
            <person name="Vasina D.V."/>
        </authorList>
    </citation>
    <scope>NUCLEOTIDE SEQUENCE [LARGE SCALE GENOMIC DNA]</scope>
    <source>
        <strain evidence="3 4">LE-BIN_3174</strain>
    </source>
</reference>
<keyword evidence="4" id="KW-1185">Reference proteome</keyword>
<feature type="region of interest" description="Disordered" evidence="1">
    <location>
        <begin position="31"/>
        <end position="113"/>
    </location>
</feature>
<accession>A0A4R0RMH5</accession>
<sequence length="140" mass="15128">MHFVATLVSLFACLSIVALAVPLSIVDSSVHTRRSGLPSGTGPDNAGEPSLLEKRVRYMRKAGGQRDPINTADPLDGDKYDAPKVPEREEPAEHYKEQKTPNLIPLNTQQPAHVPLSTGEKKVANELLTPEALKKIANGV</sequence>
<evidence type="ECO:0000313" key="3">
    <source>
        <dbReference type="EMBL" id="TCD67225.1"/>
    </source>
</evidence>
<feature type="signal peptide" evidence="2">
    <location>
        <begin position="1"/>
        <end position="20"/>
    </location>
</feature>
<gene>
    <name evidence="3" type="ORF">EIP91_000354</name>
</gene>
<evidence type="ECO:0000256" key="1">
    <source>
        <dbReference type="SAM" id="MobiDB-lite"/>
    </source>
</evidence>
<evidence type="ECO:0000256" key="2">
    <source>
        <dbReference type="SAM" id="SignalP"/>
    </source>
</evidence>
<proteinExistence type="predicted"/>